<name>A0ABV7RVF6_9RHOB</name>
<dbReference type="PROSITE" id="PS51257">
    <property type="entry name" value="PROKAR_LIPOPROTEIN"/>
    <property type="match status" value="1"/>
</dbReference>
<dbReference type="RefSeq" id="WP_379027475.1">
    <property type="nucleotide sequence ID" value="NZ_JBHRXE010000001.1"/>
</dbReference>
<gene>
    <name evidence="2" type="ORF">ACFOMP_00665</name>
</gene>
<feature type="compositionally biased region" description="Low complexity" evidence="1">
    <location>
        <begin position="221"/>
        <end position="247"/>
    </location>
</feature>
<dbReference type="Proteomes" id="UP001595596">
    <property type="component" value="Unassembled WGS sequence"/>
</dbReference>
<keyword evidence="3" id="KW-1185">Reference proteome</keyword>
<feature type="compositionally biased region" description="Pro residues" evidence="1">
    <location>
        <begin position="47"/>
        <end position="74"/>
    </location>
</feature>
<feature type="region of interest" description="Disordered" evidence="1">
    <location>
        <begin position="46"/>
        <end position="74"/>
    </location>
</feature>
<feature type="compositionally biased region" description="Low complexity" evidence="1">
    <location>
        <begin position="200"/>
        <end position="214"/>
    </location>
</feature>
<protein>
    <submittedName>
        <fullName evidence="2">Uncharacterized protein</fullName>
    </submittedName>
</protein>
<sequence>MGQERAYLAGIAALAVWLACGSLAQAQGLVITPLPSDQVIRASEAPAVPPPSQLGPEPAQPAAPGPDAPARPGLPRPSIIVGDLAVLAAYDPRGPLGLPFAAREAIRQRDPALFDRLLGRGAFDPAADRLAEAIQTELQRMDCYGGSIDGDWGSGSARAVERWSQAAKAEAGSTPEIPLFRSIVRSTSLRCAAVAAPVAAQPATASRANASRAASSRESRSAPAARTAPQRAQPSRAAPSAPTTTRQINPSLMGSGMFR</sequence>
<organism evidence="2 3">
    <name type="scientific">Paracoccus simplex</name>
    <dbReference type="NCBI Taxonomy" id="2086346"/>
    <lineage>
        <taxon>Bacteria</taxon>
        <taxon>Pseudomonadati</taxon>
        <taxon>Pseudomonadota</taxon>
        <taxon>Alphaproteobacteria</taxon>
        <taxon>Rhodobacterales</taxon>
        <taxon>Paracoccaceae</taxon>
        <taxon>Paracoccus</taxon>
    </lineage>
</organism>
<comment type="caution">
    <text evidence="2">The sequence shown here is derived from an EMBL/GenBank/DDBJ whole genome shotgun (WGS) entry which is preliminary data.</text>
</comment>
<proteinExistence type="predicted"/>
<dbReference type="EMBL" id="JBHRXE010000001">
    <property type="protein sequence ID" value="MFC3567966.1"/>
    <property type="molecule type" value="Genomic_DNA"/>
</dbReference>
<evidence type="ECO:0000313" key="2">
    <source>
        <dbReference type="EMBL" id="MFC3567966.1"/>
    </source>
</evidence>
<evidence type="ECO:0000256" key="1">
    <source>
        <dbReference type="SAM" id="MobiDB-lite"/>
    </source>
</evidence>
<reference evidence="3" key="1">
    <citation type="journal article" date="2019" name="Int. J. Syst. Evol. Microbiol.">
        <title>The Global Catalogue of Microorganisms (GCM) 10K type strain sequencing project: providing services to taxonomists for standard genome sequencing and annotation.</title>
        <authorList>
            <consortium name="The Broad Institute Genomics Platform"/>
            <consortium name="The Broad Institute Genome Sequencing Center for Infectious Disease"/>
            <person name="Wu L."/>
            <person name="Ma J."/>
        </authorList>
    </citation>
    <scope>NUCLEOTIDE SEQUENCE [LARGE SCALE GENOMIC DNA]</scope>
    <source>
        <strain evidence="3">VKM B-3226</strain>
    </source>
</reference>
<accession>A0ABV7RVF6</accession>
<feature type="region of interest" description="Disordered" evidence="1">
    <location>
        <begin position="200"/>
        <end position="259"/>
    </location>
</feature>
<evidence type="ECO:0000313" key="3">
    <source>
        <dbReference type="Proteomes" id="UP001595596"/>
    </source>
</evidence>